<evidence type="ECO:0000259" key="2">
    <source>
        <dbReference type="Pfam" id="PF00465"/>
    </source>
</evidence>
<evidence type="ECO:0000259" key="3">
    <source>
        <dbReference type="Pfam" id="PF25137"/>
    </source>
</evidence>
<sequence>MDIKSKNINTITSPELKTNYKNFPMVPRVIFGAGCFGQLGEILLPKRINSEAPFIFLVDDVFEGSGLISRIPLIFNDQIIFISADEEPKTDQVDALVQKIKNDYDNLPSGIIGIGGGTLLDLAKAVAIMLTNKGNAFQYQGWDLVKKPSIYHVGIPTISGTGAEVSRTTVLLGPEKKLGINSDFTTFDQVLLDPDLTKGVSKEQWFYTGMDCFIHCIESLNGTFLNAFSQSYGEKALELCKEVYLDDLQEDDARNKLMMASWHGGMSIAYSQVGVAHAMSYGLSYLLGVRHGIGNCLVFQHLKEFYPEGVELFNEMKVKHNIRLPKGICAELTNDDFEIMINVALSLVPLWENALGKEWRTIITPEKLRSIYQKI</sequence>
<dbReference type="InterPro" id="IPR039697">
    <property type="entry name" value="Alcohol_dehydrogenase_Fe"/>
</dbReference>
<keyword evidence="1 4" id="KW-0560">Oxidoreductase</keyword>
<dbReference type="Pfam" id="PF25137">
    <property type="entry name" value="ADH_Fe_C"/>
    <property type="match status" value="1"/>
</dbReference>
<gene>
    <name evidence="4" type="primary">kdnB</name>
    <name evidence="4" type="ORF">AREALGSMS7_02862</name>
</gene>
<dbReference type="Gene3D" id="1.20.1090.10">
    <property type="entry name" value="Dehydroquinate synthase-like - alpha domain"/>
    <property type="match status" value="1"/>
</dbReference>
<dbReference type="SUPFAM" id="SSF56796">
    <property type="entry name" value="Dehydroquinate synthase-like"/>
    <property type="match status" value="1"/>
</dbReference>
<proteinExistence type="predicted"/>
<dbReference type="RefSeq" id="WP_093978818.1">
    <property type="nucleotide sequence ID" value="NZ_CP022515.1"/>
</dbReference>
<dbReference type="GO" id="GO:0046872">
    <property type="term" value="F:metal ion binding"/>
    <property type="evidence" value="ECO:0007669"/>
    <property type="project" value="InterPro"/>
</dbReference>
<dbReference type="STRING" id="616991.GCA_000733925_01187"/>
<name>A0A221UY44_9FLAO</name>
<evidence type="ECO:0000313" key="4">
    <source>
        <dbReference type="EMBL" id="ASO06299.1"/>
    </source>
</evidence>
<dbReference type="GO" id="GO:0004022">
    <property type="term" value="F:alcohol dehydrogenase (NAD+) activity"/>
    <property type="evidence" value="ECO:0007669"/>
    <property type="project" value="TreeGrafter"/>
</dbReference>
<organism evidence="4 5">
    <name type="scientific">Arenibacter algicola</name>
    <dbReference type="NCBI Taxonomy" id="616991"/>
    <lineage>
        <taxon>Bacteria</taxon>
        <taxon>Pseudomonadati</taxon>
        <taxon>Bacteroidota</taxon>
        <taxon>Flavobacteriia</taxon>
        <taxon>Flavobacteriales</taxon>
        <taxon>Flavobacteriaceae</taxon>
        <taxon>Arenibacter</taxon>
    </lineage>
</organism>
<dbReference type="EMBL" id="CP022515">
    <property type="protein sequence ID" value="ASO06299.1"/>
    <property type="molecule type" value="Genomic_DNA"/>
</dbReference>
<dbReference type="Gene3D" id="3.40.50.1970">
    <property type="match status" value="1"/>
</dbReference>
<dbReference type="EC" id="1.1.3.48" evidence="4"/>
<dbReference type="CDD" id="cd08184">
    <property type="entry name" value="Fe-ADH_KdnB-like"/>
    <property type="match status" value="1"/>
</dbReference>
<feature type="domain" description="Fe-containing alcohol dehydrogenase-like C-terminal" evidence="3">
    <location>
        <begin position="207"/>
        <end position="308"/>
    </location>
</feature>
<dbReference type="AlphaFoldDB" id="A0A221UY44"/>
<evidence type="ECO:0000256" key="1">
    <source>
        <dbReference type="ARBA" id="ARBA00023002"/>
    </source>
</evidence>
<accession>A0A221UY44</accession>
<evidence type="ECO:0000313" key="5">
    <source>
        <dbReference type="Proteomes" id="UP000204551"/>
    </source>
</evidence>
<dbReference type="Proteomes" id="UP000204551">
    <property type="component" value="Chromosome"/>
</dbReference>
<feature type="domain" description="Alcohol dehydrogenase iron-type/glycerol dehydrogenase GldA" evidence="2">
    <location>
        <begin position="28"/>
        <end position="194"/>
    </location>
</feature>
<dbReference type="InterPro" id="IPR001670">
    <property type="entry name" value="ADH_Fe/GldA"/>
</dbReference>
<dbReference type="PANTHER" id="PTHR11496">
    <property type="entry name" value="ALCOHOL DEHYDROGENASE"/>
    <property type="match status" value="1"/>
</dbReference>
<dbReference type="eggNOG" id="COG1454">
    <property type="taxonomic scope" value="Bacteria"/>
</dbReference>
<dbReference type="KEGG" id="aalg:AREALGSMS7_02862"/>
<dbReference type="PANTHER" id="PTHR11496:SF104">
    <property type="entry name" value="3-DEOXY-ALPHA-D-MANNO-OCTULOSONATE 8-OXIDASE"/>
    <property type="match status" value="1"/>
</dbReference>
<dbReference type="Pfam" id="PF00465">
    <property type="entry name" value="Fe-ADH"/>
    <property type="match status" value="1"/>
</dbReference>
<dbReference type="InterPro" id="IPR056798">
    <property type="entry name" value="ADH_Fe_C"/>
</dbReference>
<protein>
    <submittedName>
        <fullName evidence="4">3-deoxy-alpha-D-manno-octulosonate 8-oxidase</fullName>
        <ecNumber evidence="4">1.1.3.48</ecNumber>
    </submittedName>
</protein>
<reference evidence="4 5" key="1">
    <citation type="submission" date="2017-07" db="EMBL/GenBank/DDBJ databases">
        <title>Genome Sequence of Arenibacter algicola Strain SMS7 Isolated from a culture of the Diatom Skeletonema marinoi.</title>
        <authorList>
            <person name="Topel M."/>
            <person name="Pinder M.I.M."/>
            <person name="Johansson O.N."/>
            <person name="Kourtchenko O."/>
            <person name="Godhe A."/>
            <person name="Clarke A.K."/>
        </authorList>
    </citation>
    <scope>NUCLEOTIDE SEQUENCE [LARGE SCALE GENOMIC DNA]</scope>
    <source>
        <strain evidence="4 5">SMS7</strain>
    </source>
</reference>